<keyword evidence="2" id="KW-0349">Heme</keyword>
<comment type="similarity">
    <text evidence="1 2">Belongs to the cytochrome P450 family.</text>
</comment>
<dbReference type="InterPro" id="IPR001128">
    <property type="entry name" value="Cyt_P450"/>
</dbReference>
<keyword evidence="2" id="KW-0560">Oxidoreductase</keyword>
<evidence type="ECO:0000313" key="4">
    <source>
        <dbReference type="Proteomes" id="UP000198906"/>
    </source>
</evidence>
<dbReference type="AlphaFoldDB" id="A0A1C6S6D8"/>
<dbReference type="PROSITE" id="PS00018">
    <property type="entry name" value="EF_HAND_1"/>
    <property type="match status" value="1"/>
</dbReference>
<dbReference type="PANTHER" id="PTHR46696:SF1">
    <property type="entry name" value="CYTOCHROME P450 YJIB-RELATED"/>
    <property type="match status" value="1"/>
</dbReference>
<organism evidence="3 4">
    <name type="scientific">Micromonospora inyonensis</name>
    <dbReference type="NCBI Taxonomy" id="47866"/>
    <lineage>
        <taxon>Bacteria</taxon>
        <taxon>Bacillati</taxon>
        <taxon>Actinomycetota</taxon>
        <taxon>Actinomycetes</taxon>
        <taxon>Micromonosporales</taxon>
        <taxon>Micromonosporaceae</taxon>
        <taxon>Micromonospora</taxon>
    </lineage>
</organism>
<dbReference type="GO" id="GO:0016705">
    <property type="term" value="F:oxidoreductase activity, acting on paired donors, with incorporation or reduction of molecular oxygen"/>
    <property type="evidence" value="ECO:0007669"/>
    <property type="project" value="InterPro"/>
</dbReference>
<protein>
    <submittedName>
        <fullName evidence="3">Cytochrome P450</fullName>
    </submittedName>
</protein>
<dbReference type="GO" id="GO:0005506">
    <property type="term" value="F:iron ion binding"/>
    <property type="evidence" value="ECO:0007669"/>
    <property type="project" value="InterPro"/>
</dbReference>
<sequence>MTLVGMGPSEALARLFTAEGKRDPYPLYDALWPLGPAFRLGPELVMVLGYDECSAALRHRDLLVTDADAHRRTGLLAHSTWQCFTKIMMFSNEPDHGRLRQFAGDAYSPRQVARLRPAAVDRGRTLIADLSGRVDLVAAYTYPFTMAVTGDLLGIPSSDRDALRVPVLACTTAFEPILTQDELVAADAGMDVLTDYFRELIRHRRRHPSDDLTGTMVRDGDATGAISEEELVASLVLFLIAGTQTPSDVIGNAVQLVVSRRLPAHDLVADPGTLADFVTEAVRIDPAIHMLTRVAARDLELGGVHIAAGSRVLLTLAAANRDPRRFGRQDEFDVGREGNAPLAFGLGTHYCLGASFAKLLVDVALAELLGRFPAMSLASEPSYREQLVQRGLADLVVNLEG</sequence>
<dbReference type="PROSITE" id="PS00086">
    <property type="entry name" value="CYTOCHROME_P450"/>
    <property type="match status" value="1"/>
</dbReference>
<dbReference type="InterPro" id="IPR017972">
    <property type="entry name" value="Cyt_P450_CS"/>
</dbReference>
<dbReference type="STRING" id="47866.GA0074694_4087"/>
<dbReference type="InterPro" id="IPR018247">
    <property type="entry name" value="EF_Hand_1_Ca_BS"/>
</dbReference>
<reference evidence="4" key="1">
    <citation type="submission" date="2016-06" db="EMBL/GenBank/DDBJ databases">
        <authorList>
            <person name="Varghese N."/>
        </authorList>
    </citation>
    <scope>NUCLEOTIDE SEQUENCE [LARGE SCALE GENOMIC DNA]</scope>
    <source>
        <strain evidence="4">DSM 46123</strain>
    </source>
</reference>
<accession>A0A1C6S6D8</accession>
<dbReference type="GO" id="GO:0020037">
    <property type="term" value="F:heme binding"/>
    <property type="evidence" value="ECO:0007669"/>
    <property type="project" value="InterPro"/>
</dbReference>
<dbReference type="RefSeq" id="WP_091460634.1">
    <property type="nucleotide sequence ID" value="NZ_FMHU01000002.1"/>
</dbReference>
<dbReference type="Pfam" id="PF00067">
    <property type="entry name" value="p450"/>
    <property type="match status" value="1"/>
</dbReference>
<keyword evidence="2" id="KW-0479">Metal-binding</keyword>
<dbReference type="EMBL" id="FMHU01000002">
    <property type="protein sequence ID" value="SCL24948.1"/>
    <property type="molecule type" value="Genomic_DNA"/>
</dbReference>
<dbReference type="Proteomes" id="UP000198906">
    <property type="component" value="Unassembled WGS sequence"/>
</dbReference>
<name>A0A1C6S6D8_9ACTN</name>
<dbReference type="SUPFAM" id="SSF48264">
    <property type="entry name" value="Cytochrome P450"/>
    <property type="match status" value="1"/>
</dbReference>
<proteinExistence type="inferred from homology"/>
<evidence type="ECO:0000313" key="3">
    <source>
        <dbReference type="EMBL" id="SCL24948.1"/>
    </source>
</evidence>
<keyword evidence="2" id="KW-0408">Iron</keyword>
<keyword evidence="2" id="KW-0503">Monooxygenase</keyword>
<keyword evidence="4" id="KW-1185">Reference proteome</keyword>
<evidence type="ECO:0000256" key="2">
    <source>
        <dbReference type="RuleBase" id="RU000461"/>
    </source>
</evidence>
<dbReference type="InterPro" id="IPR002397">
    <property type="entry name" value="Cyt_P450_B"/>
</dbReference>
<dbReference type="Gene3D" id="1.10.630.10">
    <property type="entry name" value="Cytochrome P450"/>
    <property type="match status" value="1"/>
</dbReference>
<dbReference type="GO" id="GO:0004497">
    <property type="term" value="F:monooxygenase activity"/>
    <property type="evidence" value="ECO:0007669"/>
    <property type="project" value="UniProtKB-KW"/>
</dbReference>
<dbReference type="InterPro" id="IPR036396">
    <property type="entry name" value="Cyt_P450_sf"/>
</dbReference>
<gene>
    <name evidence="3" type="ORF">GA0074694_4087</name>
</gene>
<dbReference type="PRINTS" id="PR00359">
    <property type="entry name" value="BP450"/>
</dbReference>
<evidence type="ECO:0000256" key="1">
    <source>
        <dbReference type="ARBA" id="ARBA00010617"/>
    </source>
</evidence>
<dbReference type="PANTHER" id="PTHR46696">
    <property type="entry name" value="P450, PUTATIVE (EUROFUNG)-RELATED"/>
    <property type="match status" value="1"/>
</dbReference>